<evidence type="ECO:0000256" key="4">
    <source>
        <dbReference type="SAM" id="MobiDB-lite"/>
    </source>
</evidence>
<organism evidence="8 9">
    <name type="scientific">Microvirga terrae</name>
    <dbReference type="NCBI Taxonomy" id="2740529"/>
    <lineage>
        <taxon>Bacteria</taxon>
        <taxon>Pseudomonadati</taxon>
        <taxon>Pseudomonadota</taxon>
        <taxon>Alphaproteobacteria</taxon>
        <taxon>Hyphomicrobiales</taxon>
        <taxon>Methylobacteriaceae</taxon>
        <taxon>Microvirga</taxon>
    </lineage>
</organism>
<dbReference type="Proteomes" id="UP001017257">
    <property type="component" value="Chromosome"/>
</dbReference>
<dbReference type="InterPro" id="IPR013686">
    <property type="entry name" value="Polypept-transport_assoc_ShlB"/>
</dbReference>
<evidence type="ECO:0000256" key="1">
    <source>
        <dbReference type="ARBA" id="ARBA00022452"/>
    </source>
</evidence>
<evidence type="ECO:0000256" key="3">
    <source>
        <dbReference type="ARBA" id="ARBA00023237"/>
    </source>
</evidence>
<dbReference type="EMBL" id="CP102845">
    <property type="protein sequence ID" value="UVF19983.1"/>
    <property type="molecule type" value="Genomic_DNA"/>
</dbReference>
<keyword evidence="2" id="KW-0812">Transmembrane</keyword>
<dbReference type="Pfam" id="PF08479">
    <property type="entry name" value="POTRA_2"/>
    <property type="match status" value="1"/>
</dbReference>
<feature type="domain" description="ShlB POTRA" evidence="7">
    <location>
        <begin position="189"/>
        <end position="231"/>
    </location>
</feature>
<dbReference type="InterPro" id="IPR035251">
    <property type="entry name" value="ShlB_POTRA"/>
</dbReference>
<dbReference type="PANTHER" id="PTHR34597:SF3">
    <property type="entry name" value="OUTER MEMBRANE TRANSPORTER CDIB"/>
    <property type="match status" value="1"/>
</dbReference>
<evidence type="ECO:0000259" key="7">
    <source>
        <dbReference type="Pfam" id="PF17287"/>
    </source>
</evidence>
<dbReference type="Gene3D" id="2.40.160.50">
    <property type="entry name" value="membrane protein fhac: a member of the omp85/tpsb transporter family"/>
    <property type="match status" value="1"/>
</dbReference>
<feature type="domain" description="Polypeptide-transport-associated ShlB-type" evidence="6">
    <location>
        <begin position="50"/>
        <end position="124"/>
    </location>
</feature>
<dbReference type="PANTHER" id="PTHR34597">
    <property type="entry name" value="SLR1661 PROTEIN"/>
    <property type="match status" value="1"/>
</dbReference>
<sequence length="596" mass="64706">MLTNSVIAAPSASPRSDDVTATPSPDPAGNTLSFLTRKISKAGSAGCSEVRKVEVRGVVDIDGNDLREKLEPLAVACIGNNEVKAILSAINETYADQGYVATQGYLPEQDLRASKILVINIIAGRIDKVLYRENRGDEALEVGERFSKGWTKIKEAKGPWSFVTSLSQLVDKIDDPLDNFQLLPGDLSAKAKLWNSFITDSGDVVQINAIQQGVDQINRVASSKAQVKLEPGSAPATSTVVVENNGEDSFRVNAGYELNGADINGSGNTIPSRFKLDVAKDNFIGINDAWRLSYAGGLDSNEIRGAFSVPFRRFTLSLDAVYSESLSEVTPGVEMFTQDGTVTAALGYLLYRSRARQITLDNSLAWRNNERFLNGVSLTPQTLPHGRIGITETRTFETLQLSYGIGFDRGLAIASATEDPADIAPSAPRARFVKIDGKASTSKVFETIGMLRIDLNAQWTDHPLYSDDQLVLGSVSSVRGFTNGAVRADRGAIVRTEFAPAFSIANLVEEQKDDWVFAYETLQGLQPYVFADYGAGYDIANREVLERAGIGVGLRYRHGRVNLDASIGEPVHRIGGPKTSNWRAPEAYLTLSVKLL</sequence>
<evidence type="ECO:0000259" key="6">
    <source>
        <dbReference type="Pfam" id="PF08479"/>
    </source>
</evidence>
<accession>A0ABY5RRU4</accession>
<dbReference type="InterPro" id="IPR027282">
    <property type="entry name" value="TPS"/>
</dbReference>
<dbReference type="InterPro" id="IPR005565">
    <property type="entry name" value="Hemolysn_activator_HlyB_C"/>
</dbReference>
<keyword evidence="3" id="KW-0998">Cell outer membrane</keyword>
<dbReference type="Gene3D" id="3.10.20.310">
    <property type="entry name" value="membrane protein fhac"/>
    <property type="match status" value="1"/>
</dbReference>
<name>A0ABY5RRU4_9HYPH</name>
<dbReference type="Pfam" id="PF03865">
    <property type="entry name" value="ShlB"/>
    <property type="match status" value="1"/>
</dbReference>
<dbReference type="Pfam" id="PF17287">
    <property type="entry name" value="POTRA_3"/>
    <property type="match status" value="1"/>
</dbReference>
<keyword evidence="9" id="KW-1185">Reference proteome</keyword>
<feature type="region of interest" description="Disordered" evidence="4">
    <location>
        <begin position="1"/>
        <end position="30"/>
    </location>
</feature>
<reference evidence="8" key="1">
    <citation type="submission" date="2022-08" db="EMBL/GenBank/DDBJ databases">
        <title>Microvirga terrae sp. nov., isolated from soil.</title>
        <authorList>
            <person name="Kim K.H."/>
            <person name="Seo Y.L."/>
            <person name="Kim J.M."/>
            <person name="Lee J.K."/>
            <person name="Han D.M."/>
            <person name="Jeon C.O."/>
        </authorList>
    </citation>
    <scope>NUCLEOTIDE SEQUENCE</scope>
    <source>
        <strain evidence="8">R24</strain>
    </source>
</reference>
<evidence type="ECO:0000313" key="8">
    <source>
        <dbReference type="EMBL" id="UVF19983.1"/>
    </source>
</evidence>
<gene>
    <name evidence="8" type="ORF">HPT29_002190</name>
</gene>
<evidence type="ECO:0000259" key="5">
    <source>
        <dbReference type="Pfam" id="PF03865"/>
    </source>
</evidence>
<dbReference type="PIRSF" id="PIRSF029745">
    <property type="entry name" value="FhaC"/>
    <property type="match status" value="1"/>
</dbReference>
<evidence type="ECO:0000313" key="9">
    <source>
        <dbReference type="Proteomes" id="UP001017257"/>
    </source>
</evidence>
<dbReference type="InterPro" id="IPR051544">
    <property type="entry name" value="TPS_OM_transporter"/>
</dbReference>
<feature type="domain" description="Haemolysin activator HlyB C-terminal" evidence="5">
    <location>
        <begin position="237"/>
        <end position="555"/>
    </location>
</feature>
<protein>
    <submittedName>
        <fullName evidence="8">ShlB/FhaC/HecB family hemolysin secretion/activation protein</fullName>
    </submittedName>
</protein>
<dbReference type="RefSeq" id="WP_173947449.1">
    <property type="nucleotide sequence ID" value="NZ_CP102845.1"/>
</dbReference>
<evidence type="ECO:0000256" key="2">
    <source>
        <dbReference type="ARBA" id="ARBA00022692"/>
    </source>
</evidence>
<proteinExistence type="predicted"/>
<keyword evidence="1" id="KW-1134">Transmembrane beta strand</keyword>
<keyword evidence="1" id="KW-0472">Membrane</keyword>